<protein>
    <submittedName>
        <fullName evidence="1">Uncharacterized protein</fullName>
    </submittedName>
</protein>
<proteinExistence type="predicted"/>
<keyword evidence="2" id="KW-1185">Reference proteome</keyword>
<gene>
    <name evidence="1" type="ORF">HD599_001226</name>
</gene>
<dbReference type="Proteomes" id="UP000536685">
    <property type="component" value="Unassembled WGS sequence"/>
</dbReference>
<comment type="caution">
    <text evidence="1">The sequence shown here is derived from an EMBL/GenBank/DDBJ whole genome shotgun (WGS) entry which is preliminary data.</text>
</comment>
<sequence length="62" mass="6971">MIERTAHGRHGHTVTEVRWTTLKADYARRCSSQLAVAAEHRAATLRRQATEIERDRALSGGN</sequence>
<dbReference type="RefSeq" id="WP_184234747.1">
    <property type="nucleotide sequence ID" value="NZ_JACHMJ010000001.1"/>
</dbReference>
<name>A0A841AMP2_9MICO</name>
<dbReference type="AlphaFoldDB" id="A0A841AMP2"/>
<dbReference type="EMBL" id="JACHMJ010000001">
    <property type="protein sequence ID" value="MBB5842903.1"/>
    <property type="molecule type" value="Genomic_DNA"/>
</dbReference>
<evidence type="ECO:0000313" key="2">
    <source>
        <dbReference type="Proteomes" id="UP000536685"/>
    </source>
</evidence>
<reference evidence="1 2" key="1">
    <citation type="submission" date="2020-08" db="EMBL/GenBank/DDBJ databases">
        <title>Sequencing the genomes of 1000 actinobacteria strains.</title>
        <authorList>
            <person name="Klenk H.-P."/>
        </authorList>
    </citation>
    <scope>NUCLEOTIDE SEQUENCE [LARGE SCALE GENOMIC DNA]</scope>
    <source>
        <strain evidence="1 2">DSM 105784</strain>
    </source>
</reference>
<accession>A0A841AMP2</accession>
<organism evidence="1 2">
    <name type="scientific">Conyzicola lurida</name>
    <dbReference type="NCBI Taxonomy" id="1172621"/>
    <lineage>
        <taxon>Bacteria</taxon>
        <taxon>Bacillati</taxon>
        <taxon>Actinomycetota</taxon>
        <taxon>Actinomycetes</taxon>
        <taxon>Micrococcales</taxon>
        <taxon>Microbacteriaceae</taxon>
        <taxon>Conyzicola</taxon>
    </lineage>
</organism>
<evidence type="ECO:0000313" key="1">
    <source>
        <dbReference type="EMBL" id="MBB5842903.1"/>
    </source>
</evidence>